<dbReference type="EMBL" id="CP144914">
    <property type="protein sequence ID" value="WWD79169.1"/>
    <property type="molecule type" value="Genomic_DNA"/>
</dbReference>
<feature type="transmembrane region" description="Helical" evidence="1">
    <location>
        <begin position="30"/>
        <end position="49"/>
    </location>
</feature>
<dbReference type="Proteomes" id="UP000321816">
    <property type="component" value="Chromosome"/>
</dbReference>
<evidence type="ECO:0000313" key="2">
    <source>
        <dbReference type="EMBL" id="WWD79169.1"/>
    </source>
</evidence>
<name>A0A5C7F5F3_9BACI</name>
<sequence>MLQLIKTTGLLLITAGVISLILYFDSMAPISIGLIAAGAAVTAAAALAAKRDLPVPCRLGFHRYDHTGYDEEMRSMRIYKCRRCTKVKKAVLGGG</sequence>
<evidence type="ECO:0000313" key="3">
    <source>
        <dbReference type="Proteomes" id="UP000321816"/>
    </source>
</evidence>
<accession>A0A5C7F5F3</accession>
<organism evidence="2 3">
    <name type="scientific">Alkalicoccus halolimnae</name>
    <dbReference type="NCBI Taxonomy" id="1667239"/>
    <lineage>
        <taxon>Bacteria</taxon>
        <taxon>Bacillati</taxon>
        <taxon>Bacillota</taxon>
        <taxon>Bacilli</taxon>
        <taxon>Bacillales</taxon>
        <taxon>Bacillaceae</taxon>
        <taxon>Alkalicoccus</taxon>
    </lineage>
</organism>
<evidence type="ECO:0000256" key="1">
    <source>
        <dbReference type="SAM" id="Phobius"/>
    </source>
</evidence>
<keyword evidence="1" id="KW-0812">Transmembrane</keyword>
<dbReference type="KEGG" id="ahal:FTX54_012165"/>
<reference evidence="2 3" key="1">
    <citation type="submission" date="2024-01" db="EMBL/GenBank/DDBJ databases">
        <title>Complete Genome Sequence of Alkalicoccus halolimnae BZ-SZ-XJ29T, a Moderately Halophilic Bacterium Isolated from a Salt Lake.</title>
        <authorList>
            <person name="Zhao B."/>
        </authorList>
    </citation>
    <scope>NUCLEOTIDE SEQUENCE [LARGE SCALE GENOMIC DNA]</scope>
    <source>
        <strain evidence="2 3">BZ-SZ-XJ29</strain>
    </source>
</reference>
<protein>
    <submittedName>
        <fullName evidence="2">Uncharacterized protein</fullName>
    </submittedName>
</protein>
<keyword evidence="3" id="KW-1185">Reference proteome</keyword>
<dbReference type="AlphaFoldDB" id="A0A5C7F5F3"/>
<proteinExistence type="predicted"/>
<keyword evidence="1" id="KW-1133">Transmembrane helix</keyword>
<dbReference type="RefSeq" id="WP_147803522.1">
    <property type="nucleotide sequence ID" value="NZ_CP144914.1"/>
</dbReference>
<dbReference type="OrthoDB" id="2428666at2"/>
<feature type="transmembrane region" description="Helical" evidence="1">
    <location>
        <begin position="7"/>
        <end position="24"/>
    </location>
</feature>
<gene>
    <name evidence="2" type="ORF">FTX54_012165</name>
</gene>
<keyword evidence="1" id="KW-0472">Membrane</keyword>